<organism evidence="6 7">
    <name type="scientific">Cuscuta europaea</name>
    <name type="common">European dodder</name>
    <dbReference type="NCBI Taxonomy" id="41803"/>
    <lineage>
        <taxon>Eukaryota</taxon>
        <taxon>Viridiplantae</taxon>
        <taxon>Streptophyta</taxon>
        <taxon>Embryophyta</taxon>
        <taxon>Tracheophyta</taxon>
        <taxon>Spermatophyta</taxon>
        <taxon>Magnoliopsida</taxon>
        <taxon>eudicotyledons</taxon>
        <taxon>Gunneridae</taxon>
        <taxon>Pentapetalae</taxon>
        <taxon>asterids</taxon>
        <taxon>lamiids</taxon>
        <taxon>Solanales</taxon>
        <taxon>Convolvulaceae</taxon>
        <taxon>Cuscuteae</taxon>
        <taxon>Cuscuta</taxon>
        <taxon>Cuscuta subgen. Cuscuta</taxon>
    </lineage>
</organism>
<evidence type="ECO:0008006" key="8">
    <source>
        <dbReference type="Google" id="ProtNLM"/>
    </source>
</evidence>
<evidence type="ECO:0000256" key="5">
    <source>
        <dbReference type="ARBA" id="ARBA00022840"/>
    </source>
</evidence>
<reference evidence="6" key="1">
    <citation type="submission" date="2022-07" db="EMBL/GenBank/DDBJ databases">
        <authorList>
            <person name="Macas J."/>
            <person name="Novak P."/>
            <person name="Neumann P."/>
        </authorList>
    </citation>
    <scope>NUCLEOTIDE SEQUENCE</scope>
</reference>
<dbReference type="Proteomes" id="UP001152484">
    <property type="component" value="Unassembled WGS sequence"/>
</dbReference>
<dbReference type="AlphaFoldDB" id="A0A9P1ELV3"/>
<evidence type="ECO:0000256" key="1">
    <source>
        <dbReference type="ARBA" id="ARBA00004141"/>
    </source>
</evidence>
<gene>
    <name evidence="6" type="ORF">CEURO_LOCUS20924</name>
</gene>
<evidence type="ECO:0000256" key="3">
    <source>
        <dbReference type="ARBA" id="ARBA00009726"/>
    </source>
</evidence>
<dbReference type="GO" id="GO:0042626">
    <property type="term" value="F:ATPase-coupled transmembrane transporter activity"/>
    <property type="evidence" value="ECO:0007669"/>
    <property type="project" value="TreeGrafter"/>
</dbReference>
<dbReference type="Gene3D" id="3.40.50.300">
    <property type="entry name" value="P-loop containing nucleotide triphosphate hydrolases"/>
    <property type="match status" value="1"/>
</dbReference>
<dbReference type="InterPro" id="IPR050173">
    <property type="entry name" value="ABC_transporter_C-like"/>
</dbReference>
<protein>
    <recommendedName>
        <fullName evidence="8">ABC transporter domain-containing protein</fullName>
    </recommendedName>
</protein>
<comment type="similarity">
    <text evidence="3">Belongs to the ABC transporter superfamily. ABCC family. Conjugate transporter (TC 3.A.1.208) subfamily.</text>
</comment>
<keyword evidence="4" id="KW-0547">Nucleotide-binding</keyword>
<dbReference type="GO" id="GO:0009536">
    <property type="term" value="C:plastid"/>
    <property type="evidence" value="ECO:0007669"/>
    <property type="project" value="UniProtKB-SubCell"/>
</dbReference>
<comment type="caution">
    <text evidence="6">The sequence shown here is derived from an EMBL/GenBank/DDBJ whole genome shotgun (WGS) entry which is preliminary data.</text>
</comment>
<evidence type="ECO:0000313" key="7">
    <source>
        <dbReference type="Proteomes" id="UP001152484"/>
    </source>
</evidence>
<dbReference type="SUPFAM" id="SSF52540">
    <property type="entry name" value="P-loop containing nucleoside triphosphate hydrolases"/>
    <property type="match status" value="1"/>
</dbReference>
<dbReference type="GO" id="GO:0005524">
    <property type="term" value="F:ATP binding"/>
    <property type="evidence" value="ECO:0007669"/>
    <property type="project" value="UniProtKB-KW"/>
</dbReference>
<keyword evidence="5" id="KW-0067">ATP-binding</keyword>
<evidence type="ECO:0000256" key="2">
    <source>
        <dbReference type="ARBA" id="ARBA00004474"/>
    </source>
</evidence>
<proteinExistence type="inferred from homology"/>
<dbReference type="PANTHER" id="PTHR24223:SF456">
    <property type="entry name" value="MULTIDRUG RESISTANCE-ASSOCIATED PROTEIN LETHAL(2)03659"/>
    <property type="match status" value="1"/>
</dbReference>
<comment type="subcellular location">
    <subcellularLocation>
        <location evidence="1">Membrane</location>
        <topology evidence="1">Multi-pass membrane protein</topology>
    </subcellularLocation>
    <subcellularLocation>
        <location evidence="2">Plastid</location>
    </subcellularLocation>
</comment>
<dbReference type="OrthoDB" id="6500128at2759"/>
<keyword evidence="7" id="KW-1185">Reference proteome</keyword>
<dbReference type="EMBL" id="CAMAPE010000068">
    <property type="protein sequence ID" value="CAH9115762.1"/>
    <property type="molecule type" value="Genomic_DNA"/>
</dbReference>
<dbReference type="PANTHER" id="PTHR24223">
    <property type="entry name" value="ATP-BINDING CASSETTE SUB-FAMILY C"/>
    <property type="match status" value="1"/>
</dbReference>
<sequence>MSGGQKQRVSMARIVYSDVYIFDDPLSALDADVGHQVFKKCIRGELRGKTRVLVTNQLYFLSQVDKIILVHDSVVKEEGTFEYLSNKGELFQKLMENAGKM</sequence>
<dbReference type="InterPro" id="IPR027417">
    <property type="entry name" value="P-loop_NTPase"/>
</dbReference>
<evidence type="ECO:0000256" key="4">
    <source>
        <dbReference type="ARBA" id="ARBA00022741"/>
    </source>
</evidence>
<evidence type="ECO:0000313" key="6">
    <source>
        <dbReference type="EMBL" id="CAH9115762.1"/>
    </source>
</evidence>
<accession>A0A9P1ELV3</accession>
<name>A0A9P1ELV3_CUSEU</name>
<dbReference type="GO" id="GO:0016020">
    <property type="term" value="C:membrane"/>
    <property type="evidence" value="ECO:0007669"/>
    <property type="project" value="UniProtKB-SubCell"/>
</dbReference>